<evidence type="ECO:0000313" key="3">
    <source>
        <dbReference type="EMBL" id="CAF5048785.1"/>
    </source>
</evidence>
<reference evidence="3" key="1">
    <citation type="submission" date="2021-02" db="EMBL/GenBank/DDBJ databases">
        <authorList>
            <person name="Nowell W R."/>
        </authorList>
    </citation>
    <scope>NUCLEOTIDE SEQUENCE</scope>
</reference>
<gene>
    <name evidence="3" type="ORF">BYL167_LOCUS57809</name>
    <name evidence="2" type="ORF">GIL414_LOCUS12338</name>
    <name evidence="4" type="ORF">SMN809_LOCUS63986</name>
</gene>
<protein>
    <submittedName>
        <fullName evidence="3">Uncharacterized protein</fullName>
    </submittedName>
</protein>
<dbReference type="EMBL" id="CAJOBJ010004796">
    <property type="protein sequence ID" value="CAF4011558.1"/>
    <property type="molecule type" value="Genomic_DNA"/>
</dbReference>
<feature type="compositionally biased region" description="Low complexity" evidence="1">
    <location>
        <begin position="149"/>
        <end position="163"/>
    </location>
</feature>
<evidence type="ECO:0000313" key="4">
    <source>
        <dbReference type="EMBL" id="CAF5152651.1"/>
    </source>
</evidence>
<dbReference type="Proteomes" id="UP000681967">
    <property type="component" value="Unassembled WGS sequence"/>
</dbReference>
<comment type="caution">
    <text evidence="3">The sequence shown here is derived from an EMBL/GenBank/DDBJ whole genome shotgun (WGS) entry which is preliminary data.</text>
</comment>
<feature type="non-terminal residue" evidence="3">
    <location>
        <position position="1"/>
    </location>
</feature>
<feature type="compositionally biased region" description="Basic residues" evidence="1">
    <location>
        <begin position="90"/>
        <end position="122"/>
    </location>
</feature>
<sequence>MATRTSRVLSSSSSLSRSRSPIPKSDKRNLSVSPRRGPSTPIKSPIQRNHSDDEQDPDDRERLPLDDQSTAIVDEISSPIMSDIDESHEKKRSHHRHHHHRKHSKSNKRLATHHRTSVKRSKKETVSMTQCNKSNDENIDVSPEKNTGESQQSQSEQDVSTSENESNEEGMVE</sequence>
<feature type="compositionally biased region" description="Low complexity" evidence="1">
    <location>
        <begin position="1"/>
        <end position="20"/>
    </location>
</feature>
<name>A0A8S3E2T6_9BILA</name>
<dbReference type="EMBL" id="CAJOBH010225588">
    <property type="protein sequence ID" value="CAF5048785.1"/>
    <property type="molecule type" value="Genomic_DNA"/>
</dbReference>
<evidence type="ECO:0000256" key="1">
    <source>
        <dbReference type="SAM" id="MobiDB-lite"/>
    </source>
</evidence>
<evidence type="ECO:0000313" key="2">
    <source>
        <dbReference type="EMBL" id="CAF4011558.1"/>
    </source>
</evidence>
<dbReference type="EMBL" id="CAJOBI010283944">
    <property type="protein sequence ID" value="CAF5152651.1"/>
    <property type="molecule type" value="Genomic_DNA"/>
</dbReference>
<feature type="region of interest" description="Disordered" evidence="1">
    <location>
        <begin position="1"/>
        <end position="173"/>
    </location>
</feature>
<dbReference type="AlphaFoldDB" id="A0A8S3E2T6"/>
<accession>A0A8S3E2T6</accession>
<dbReference type="Proteomes" id="UP000681720">
    <property type="component" value="Unassembled WGS sequence"/>
</dbReference>
<dbReference type="Proteomes" id="UP000676336">
    <property type="component" value="Unassembled WGS sequence"/>
</dbReference>
<organism evidence="3 5">
    <name type="scientific">Rotaria magnacalcarata</name>
    <dbReference type="NCBI Taxonomy" id="392030"/>
    <lineage>
        <taxon>Eukaryota</taxon>
        <taxon>Metazoa</taxon>
        <taxon>Spiralia</taxon>
        <taxon>Gnathifera</taxon>
        <taxon>Rotifera</taxon>
        <taxon>Eurotatoria</taxon>
        <taxon>Bdelloidea</taxon>
        <taxon>Philodinida</taxon>
        <taxon>Philodinidae</taxon>
        <taxon>Rotaria</taxon>
    </lineage>
</organism>
<proteinExistence type="predicted"/>
<evidence type="ECO:0000313" key="5">
    <source>
        <dbReference type="Proteomes" id="UP000681967"/>
    </source>
</evidence>